<dbReference type="PANTHER" id="PTHR43774:SF1">
    <property type="entry name" value="PEPTIDE METHIONINE SULFOXIDE REDUCTASE MSRA 2"/>
    <property type="match status" value="1"/>
</dbReference>
<evidence type="ECO:0000313" key="7">
    <source>
        <dbReference type="Proteomes" id="UP001201812"/>
    </source>
</evidence>
<comment type="similarity">
    <text evidence="1">Belongs to the MsrA Met sulfoxide reductase family.</text>
</comment>
<dbReference type="InterPro" id="IPR036509">
    <property type="entry name" value="Met_Sox_Rdtase_MsrA_sf"/>
</dbReference>
<dbReference type="AlphaFoldDB" id="A0AAD4MJ62"/>
<protein>
    <recommendedName>
        <fullName evidence="2">peptide-methionine (S)-S-oxide reductase</fullName>
        <ecNumber evidence="2">1.8.4.11</ecNumber>
    </recommendedName>
    <alternativeName>
        <fullName evidence="4">Peptide-methionine (S)-S-oxide reductase</fullName>
    </alternativeName>
</protein>
<dbReference type="Pfam" id="PF01625">
    <property type="entry name" value="PMSR"/>
    <property type="match status" value="1"/>
</dbReference>
<evidence type="ECO:0000256" key="4">
    <source>
        <dbReference type="ARBA" id="ARBA00030643"/>
    </source>
</evidence>
<name>A0AAD4MJ62_9BILA</name>
<dbReference type="FunFam" id="3.30.1060.10:FF:000004">
    <property type="entry name" value="Peptide methionine sulfoxide reductase A5"/>
    <property type="match status" value="1"/>
</dbReference>
<gene>
    <name evidence="6" type="ORF">DdX_19618</name>
</gene>
<dbReference type="PANTHER" id="PTHR43774">
    <property type="entry name" value="PEPTIDE METHIONINE SULFOXIDE REDUCTASE"/>
    <property type="match status" value="1"/>
</dbReference>
<keyword evidence="7" id="KW-1185">Reference proteome</keyword>
<dbReference type="Proteomes" id="UP001201812">
    <property type="component" value="Unassembled WGS sequence"/>
</dbReference>
<dbReference type="InterPro" id="IPR002569">
    <property type="entry name" value="Met_Sox_Rdtase_MsrA_dom"/>
</dbReference>
<reference evidence="6" key="1">
    <citation type="submission" date="2022-01" db="EMBL/GenBank/DDBJ databases">
        <title>Genome Sequence Resource for Two Populations of Ditylenchus destructor, the Migratory Endoparasitic Phytonematode.</title>
        <authorList>
            <person name="Zhang H."/>
            <person name="Lin R."/>
            <person name="Xie B."/>
        </authorList>
    </citation>
    <scope>NUCLEOTIDE SEQUENCE</scope>
    <source>
        <strain evidence="6">BazhouSP</strain>
    </source>
</reference>
<evidence type="ECO:0000256" key="2">
    <source>
        <dbReference type="ARBA" id="ARBA00012502"/>
    </source>
</evidence>
<dbReference type="Gene3D" id="3.30.1060.10">
    <property type="entry name" value="Peptide methionine sulphoxide reductase MsrA"/>
    <property type="match status" value="1"/>
</dbReference>
<dbReference type="EC" id="1.8.4.11" evidence="2"/>
<evidence type="ECO:0000256" key="1">
    <source>
        <dbReference type="ARBA" id="ARBA00005591"/>
    </source>
</evidence>
<dbReference type="SUPFAM" id="SSF55068">
    <property type="entry name" value="Peptide methionine sulfoxide reductase"/>
    <property type="match status" value="1"/>
</dbReference>
<comment type="caution">
    <text evidence="6">The sequence shown here is derived from an EMBL/GenBank/DDBJ whole genome shotgun (WGS) entry which is preliminary data.</text>
</comment>
<evidence type="ECO:0000313" key="6">
    <source>
        <dbReference type="EMBL" id="KAI1695369.1"/>
    </source>
</evidence>
<evidence type="ECO:0000259" key="5">
    <source>
        <dbReference type="Pfam" id="PF01625"/>
    </source>
</evidence>
<accession>A0AAD4MJ62</accession>
<dbReference type="GO" id="GO:0008113">
    <property type="term" value="F:peptide-methionine (S)-S-oxide reductase activity"/>
    <property type="evidence" value="ECO:0007669"/>
    <property type="project" value="UniProtKB-EC"/>
</dbReference>
<dbReference type="EMBL" id="JAKKPZ010000411">
    <property type="protein sequence ID" value="KAI1695369.1"/>
    <property type="molecule type" value="Genomic_DNA"/>
</dbReference>
<feature type="domain" description="Peptide methionine sulphoxide reductase MsrA" evidence="5">
    <location>
        <begin position="8"/>
        <end position="145"/>
    </location>
</feature>
<keyword evidence="3" id="KW-0560">Oxidoreductase</keyword>
<sequence length="212" mass="24422">MSSPLKVAYFGMQCFWGAESKVSELNGVKKTRVGYAGGTMLNPTYYDLDDHIEIFEVTYDEQQVTYKELLDFFFAHHNPCEPLKRQYISAILYVDNEQKVAAENAIAQQKHKHHLNVYGIQTHVAKLDKFWQAEDYHQKYWLRCEKDIFDRLKLSDQEVVDSELACKLNALLAGYKNLELLNQLAVKYKLPKEVVSAVETIVKSGGNPRACH</sequence>
<proteinExistence type="inferred from homology"/>
<organism evidence="6 7">
    <name type="scientific">Ditylenchus destructor</name>
    <dbReference type="NCBI Taxonomy" id="166010"/>
    <lineage>
        <taxon>Eukaryota</taxon>
        <taxon>Metazoa</taxon>
        <taxon>Ecdysozoa</taxon>
        <taxon>Nematoda</taxon>
        <taxon>Chromadorea</taxon>
        <taxon>Rhabditida</taxon>
        <taxon>Tylenchina</taxon>
        <taxon>Tylenchomorpha</taxon>
        <taxon>Sphaerularioidea</taxon>
        <taxon>Anguinidae</taxon>
        <taxon>Anguininae</taxon>
        <taxon>Ditylenchus</taxon>
    </lineage>
</organism>
<evidence type="ECO:0000256" key="3">
    <source>
        <dbReference type="ARBA" id="ARBA00023002"/>
    </source>
</evidence>